<evidence type="ECO:0000313" key="2">
    <source>
        <dbReference type="EMBL" id="KAF3080390.1"/>
    </source>
</evidence>
<proteinExistence type="predicted"/>
<dbReference type="Proteomes" id="UP000475325">
    <property type="component" value="Unassembled WGS sequence"/>
</dbReference>
<name>A0A7C8NE70_ORBOL</name>
<evidence type="ECO:0000313" key="3">
    <source>
        <dbReference type="Proteomes" id="UP000475325"/>
    </source>
</evidence>
<accession>A0A7C8NE70</accession>
<sequence>MHLLNFINSLILFLLLLLLLLASTPTTALPASGPDPPVQARPPGGSVDHLNAYCQMSLWQHGPGQGASWTGWPLSSSPGSISGFNFDANLNNQCVNLFELNPSGLAGELSSYIVTGWCECEFFARVECLHSLFSAYNRRDDTLWERKPDVDNMVQSYRCWYTQREQDFDWCTVSWQGVKPDSFKMIDGRKQVVWEKGPRWQDVIEKKEIGKCQSLPGRNKEEWQAISSVVINGCTCNLYSDEGCQGDGLGSFGNAGSVIVKDSFSPLFFEQGIRSYMCFHPVGIPQAARTDYDIAGKPGMPPEVNL</sequence>
<gene>
    <name evidence="2" type="ORF">TWF102_002201</name>
</gene>
<comment type="caution">
    <text evidence="2">The sequence shown here is derived from an EMBL/GenBank/DDBJ whole genome shotgun (WGS) entry which is preliminary data.</text>
</comment>
<protein>
    <submittedName>
        <fullName evidence="2">Uncharacterized protein</fullName>
    </submittedName>
</protein>
<evidence type="ECO:0000256" key="1">
    <source>
        <dbReference type="SAM" id="SignalP"/>
    </source>
</evidence>
<feature type="signal peptide" evidence="1">
    <location>
        <begin position="1"/>
        <end position="28"/>
    </location>
</feature>
<feature type="chain" id="PRO_5028839183" evidence="1">
    <location>
        <begin position="29"/>
        <end position="306"/>
    </location>
</feature>
<organism evidence="2 3">
    <name type="scientific">Orbilia oligospora</name>
    <name type="common">Nematode-trapping fungus</name>
    <name type="synonym">Arthrobotrys oligospora</name>
    <dbReference type="NCBI Taxonomy" id="2813651"/>
    <lineage>
        <taxon>Eukaryota</taxon>
        <taxon>Fungi</taxon>
        <taxon>Dikarya</taxon>
        <taxon>Ascomycota</taxon>
        <taxon>Pezizomycotina</taxon>
        <taxon>Orbiliomycetes</taxon>
        <taxon>Orbiliales</taxon>
        <taxon>Orbiliaceae</taxon>
        <taxon>Orbilia</taxon>
    </lineage>
</organism>
<dbReference type="EMBL" id="WIQW01000139">
    <property type="protein sequence ID" value="KAF3080390.1"/>
    <property type="molecule type" value="Genomic_DNA"/>
</dbReference>
<keyword evidence="1" id="KW-0732">Signal</keyword>
<dbReference type="AlphaFoldDB" id="A0A7C8NE70"/>
<reference evidence="2 3" key="1">
    <citation type="submission" date="2019-06" db="EMBL/GenBank/DDBJ databases">
        <authorList>
            <person name="Palmer J.M."/>
        </authorList>
    </citation>
    <scope>NUCLEOTIDE SEQUENCE [LARGE SCALE GENOMIC DNA]</scope>
    <source>
        <strain evidence="2 3">TWF102</strain>
    </source>
</reference>